<feature type="transmembrane region" description="Helical" evidence="1">
    <location>
        <begin position="120"/>
        <end position="150"/>
    </location>
</feature>
<keyword evidence="3" id="KW-1185">Reference proteome</keyword>
<accession>A0A8T1MPP9</accession>
<organism evidence="2 3">
    <name type="scientific">Clonorchis sinensis</name>
    <name type="common">Chinese liver fluke</name>
    <dbReference type="NCBI Taxonomy" id="79923"/>
    <lineage>
        <taxon>Eukaryota</taxon>
        <taxon>Metazoa</taxon>
        <taxon>Spiralia</taxon>
        <taxon>Lophotrochozoa</taxon>
        <taxon>Platyhelminthes</taxon>
        <taxon>Trematoda</taxon>
        <taxon>Digenea</taxon>
        <taxon>Opisthorchiida</taxon>
        <taxon>Opisthorchiata</taxon>
        <taxon>Opisthorchiidae</taxon>
        <taxon>Clonorchis</taxon>
    </lineage>
</organism>
<dbReference type="Proteomes" id="UP000286415">
    <property type="component" value="Unassembled WGS sequence"/>
</dbReference>
<keyword evidence="1" id="KW-0472">Membrane</keyword>
<name>A0A8T1MPP9_CLOSI</name>
<feature type="transmembrane region" description="Helical" evidence="1">
    <location>
        <begin position="170"/>
        <end position="191"/>
    </location>
</feature>
<dbReference type="EMBL" id="NIRI02000042">
    <property type="protein sequence ID" value="KAG5450862.1"/>
    <property type="molecule type" value="Genomic_DNA"/>
</dbReference>
<dbReference type="OrthoDB" id="10644015at2759"/>
<feature type="transmembrane region" description="Helical" evidence="1">
    <location>
        <begin position="77"/>
        <end position="99"/>
    </location>
</feature>
<keyword evidence="1" id="KW-0812">Transmembrane</keyword>
<gene>
    <name evidence="2" type="ORF">CSKR_201295</name>
</gene>
<reference evidence="2 3" key="2">
    <citation type="journal article" date="2021" name="Genomics">
        <title>High-quality reference genome for Clonorchis sinensis.</title>
        <authorList>
            <person name="Young N.D."/>
            <person name="Stroehlein A.J."/>
            <person name="Kinkar L."/>
            <person name="Wang T."/>
            <person name="Sohn W.M."/>
            <person name="Chang B.C.H."/>
            <person name="Kaur P."/>
            <person name="Weisz D."/>
            <person name="Dudchenko O."/>
            <person name="Aiden E.L."/>
            <person name="Korhonen P.K."/>
            <person name="Gasser R.B."/>
        </authorList>
    </citation>
    <scope>NUCLEOTIDE SEQUENCE [LARGE SCALE GENOMIC DNA]</scope>
    <source>
        <strain evidence="2">Cs-k2</strain>
    </source>
</reference>
<dbReference type="AlphaFoldDB" id="A0A8T1MPP9"/>
<protein>
    <submittedName>
        <fullName evidence="2">Uncharacterized protein</fullName>
    </submittedName>
</protein>
<evidence type="ECO:0000313" key="2">
    <source>
        <dbReference type="EMBL" id="KAG5450862.1"/>
    </source>
</evidence>
<comment type="caution">
    <text evidence="2">The sequence shown here is derived from an EMBL/GenBank/DDBJ whole genome shotgun (WGS) entry which is preliminary data.</text>
</comment>
<feature type="transmembrane region" description="Helical" evidence="1">
    <location>
        <begin position="16"/>
        <end position="38"/>
    </location>
</feature>
<evidence type="ECO:0000313" key="3">
    <source>
        <dbReference type="Proteomes" id="UP000286415"/>
    </source>
</evidence>
<reference evidence="2 3" key="1">
    <citation type="journal article" date="2018" name="Biotechnol. Adv.">
        <title>Improved genomic resources and new bioinformatic workflow for the carcinogenic parasite Clonorchis sinensis: Biotechnological implications.</title>
        <authorList>
            <person name="Wang D."/>
            <person name="Korhonen P.K."/>
            <person name="Gasser R.B."/>
            <person name="Young N.D."/>
        </authorList>
    </citation>
    <scope>NUCLEOTIDE SEQUENCE [LARGE SCALE GENOMIC DNA]</scope>
    <source>
        <strain evidence="2">Cs-k2</strain>
    </source>
</reference>
<evidence type="ECO:0000256" key="1">
    <source>
        <dbReference type="SAM" id="Phobius"/>
    </source>
</evidence>
<proteinExistence type="predicted"/>
<keyword evidence="1" id="KW-1133">Transmembrane helix</keyword>
<sequence length="262" mass="30126">MSAYCKIVEKVCASRYSALAGFLANIAVIFFSALLHAMKYKGVDLSFQLIEYDLLTNKEVYNHFESLLAWKNSLATYIHIPGIGINTAVMILNIAHFIVQLLHVTFDKFFPYQLSAFGTFVVCVLFFFSFTLVCYNLIVAFLLALLPAFWLAHKTPELSDYINFETRQNYYLLLIHIILSGMHIILTVYQLPLCCVWKKSRPFWTLFKMNPPGKLATVKLDTGTCSLYPMQLYCTPLFRHRRQYEKRAVGVMTEVIAGPRNI</sequence>